<evidence type="ECO:0000313" key="2">
    <source>
        <dbReference type="Proteomes" id="UP000631114"/>
    </source>
</evidence>
<dbReference type="AlphaFoldDB" id="A0A835I6E3"/>
<dbReference type="PANTHER" id="PTHR33735">
    <property type="entry name" value="EXPRESSED PROTEIN"/>
    <property type="match status" value="1"/>
</dbReference>
<comment type="caution">
    <text evidence="1">The sequence shown here is derived from an EMBL/GenBank/DDBJ whole genome shotgun (WGS) entry which is preliminary data.</text>
</comment>
<name>A0A835I6E3_9MAGN</name>
<organism evidence="1 2">
    <name type="scientific">Coptis chinensis</name>
    <dbReference type="NCBI Taxonomy" id="261450"/>
    <lineage>
        <taxon>Eukaryota</taxon>
        <taxon>Viridiplantae</taxon>
        <taxon>Streptophyta</taxon>
        <taxon>Embryophyta</taxon>
        <taxon>Tracheophyta</taxon>
        <taxon>Spermatophyta</taxon>
        <taxon>Magnoliopsida</taxon>
        <taxon>Ranunculales</taxon>
        <taxon>Ranunculaceae</taxon>
        <taxon>Coptidoideae</taxon>
        <taxon>Coptis</taxon>
    </lineage>
</organism>
<keyword evidence="2" id="KW-1185">Reference proteome</keyword>
<dbReference type="PANTHER" id="PTHR33735:SF23">
    <property type="entry name" value="PTERIN-BINDING DOMAIN-CONTAINING PROTEIN"/>
    <property type="match status" value="1"/>
</dbReference>
<dbReference type="Proteomes" id="UP000631114">
    <property type="component" value="Unassembled WGS sequence"/>
</dbReference>
<gene>
    <name evidence="1" type="ORF">IFM89_025059</name>
</gene>
<protein>
    <submittedName>
        <fullName evidence="1">Uncharacterized protein</fullName>
    </submittedName>
</protein>
<reference evidence="1 2" key="1">
    <citation type="submission" date="2020-10" db="EMBL/GenBank/DDBJ databases">
        <title>The Coptis chinensis genome and diversification of protoberbering-type alkaloids.</title>
        <authorList>
            <person name="Wang B."/>
            <person name="Shu S."/>
            <person name="Song C."/>
            <person name="Liu Y."/>
        </authorList>
    </citation>
    <scope>NUCLEOTIDE SEQUENCE [LARGE SCALE GENOMIC DNA]</scope>
    <source>
        <strain evidence="1">HL-2020</strain>
        <tissue evidence="1">Leaf</tissue>
    </source>
</reference>
<proteinExistence type="predicted"/>
<dbReference type="OrthoDB" id="1927611at2759"/>
<accession>A0A835I6E3</accession>
<sequence>MMSIKAISFTSYDLCNLHGSVALQPHRLSRSLKANKQGHFFANQGLLLFRINHKRHIKHFMKMEVKAANEIYQVALSGSNFPGWSNWIWGGLLALIISMIKNNWGPFQLLKKEVVSAIKTAEMVTEMVEEVAEKVEEVAEEIADKHPGDVKLKDAIERIENLAKEAVKDAKTVEGGLHKVEEAEKKLEDALAPGKDQENVINQKKI</sequence>
<evidence type="ECO:0000313" key="1">
    <source>
        <dbReference type="EMBL" id="KAF9610818.1"/>
    </source>
</evidence>
<dbReference type="EMBL" id="JADFTS010000004">
    <property type="protein sequence ID" value="KAF9610818.1"/>
    <property type="molecule type" value="Genomic_DNA"/>
</dbReference>